<dbReference type="RefSeq" id="WP_341634921.1">
    <property type="nucleotide sequence ID" value="NZ_JBANDX010000005.1"/>
</dbReference>
<organism evidence="2 3">
    <name type="scientific">Vibrio echinoideorum</name>
    <dbReference type="NCBI Taxonomy" id="2100116"/>
    <lineage>
        <taxon>Bacteria</taxon>
        <taxon>Pseudomonadati</taxon>
        <taxon>Pseudomonadota</taxon>
        <taxon>Gammaproteobacteria</taxon>
        <taxon>Vibrionales</taxon>
        <taxon>Vibrionaceae</taxon>
        <taxon>Vibrio</taxon>
    </lineage>
</organism>
<evidence type="ECO:0000259" key="1">
    <source>
        <dbReference type="Pfam" id="PF14588"/>
    </source>
</evidence>
<evidence type="ECO:0000313" key="2">
    <source>
        <dbReference type="EMBL" id="MEL0608476.1"/>
    </source>
</evidence>
<name>A0ABU9FQJ6_9VIBR</name>
<gene>
    <name evidence="2" type="ORF">V8Z71_09150</name>
</gene>
<dbReference type="PANTHER" id="PTHR43760">
    <property type="entry name" value="ENDORIBONUCLEASE-RELATED"/>
    <property type="match status" value="1"/>
</dbReference>
<feature type="domain" description="Endoribonuclease L-PSP/chorismate mutase-like" evidence="1">
    <location>
        <begin position="2"/>
        <end position="139"/>
    </location>
</feature>
<comment type="caution">
    <text evidence="2">The sequence shown here is derived from an EMBL/GenBank/DDBJ whole genome shotgun (WGS) entry which is preliminary data.</text>
</comment>
<dbReference type="Proteomes" id="UP001377160">
    <property type="component" value="Unassembled WGS sequence"/>
</dbReference>
<dbReference type="Pfam" id="PF14588">
    <property type="entry name" value="YjgF_endoribonc"/>
    <property type="match status" value="1"/>
</dbReference>
<dbReference type="PANTHER" id="PTHR43760:SF1">
    <property type="entry name" value="ENDORIBONUCLEASE L-PSP_CHORISMATE MUTASE-LIKE DOMAIN-CONTAINING PROTEIN"/>
    <property type="match status" value="1"/>
</dbReference>
<proteinExistence type="predicted"/>
<keyword evidence="3" id="KW-1185">Reference proteome</keyword>
<dbReference type="EMBL" id="JBANDX010000005">
    <property type="protein sequence ID" value="MEL0608476.1"/>
    <property type="molecule type" value="Genomic_DNA"/>
</dbReference>
<dbReference type="Gene3D" id="3.30.1330.40">
    <property type="entry name" value="RutC-like"/>
    <property type="match status" value="1"/>
</dbReference>
<evidence type="ECO:0000313" key="3">
    <source>
        <dbReference type="Proteomes" id="UP001377160"/>
    </source>
</evidence>
<dbReference type="CDD" id="cd02199">
    <property type="entry name" value="YjgF_YER057c_UK114_like_1"/>
    <property type="match status" value="1"/>
</dbReference>
<accession>A0ABU9FQJ6</accession>
<sequence length="145" mass="15310">MASFVLPEAPKVLGNYQPYIIRNGIGSISGQFPIKNGELLYQGKVGEELSVSDAKHAIEIAALNVLSQLSNASNGFADLDGILRMDAYIASGHSFYQHAEVVDVASNLLVNVLGQKGAHARSAIGVSQLPLNSSIELVVSFSMAP</sequence>
<protein>
    <submittedName>
        <fullName evidence="2">RidA family protein</fullName>
    </submittedName>
</protein>
<dbReference type="InterPro" id="IPR035959">
    <property type="entry name" value="RutC-like_sf"/>
</dbReference>
<dbReference type="InterPro" id="IPR013813">
    <property type="entry name" value="Endoribo_LPSP/chorism_mut-like"/>
</dbReference>
<reference evidence="2 3" key="1">
    <citation type="submission" date="2024-02" db="EMBL/GenBank/DDBJ databases">
        <title>Bacteria isolated from the canopy kelp, Nereocystis luetkeana.</title>
        <authorList>
            <person name="Pfister C.A."/>
            <person name="Younker I.T."/>
            <person name="Light S.H."/>
        </authorList>
    </citation>
    <scope>NUCLEOTIDE SEQUENCE [LARGE SCALE GENOMIC DNA]</scope>
    <source>
        <strain evidence="2 3">TI.1.15</strain>
    </source>
</reference>
<dbReference type="SUPFAM" id="SSF55298">
    <property type="entry name" value="YjgF-like"/>
    <property type="match status" value="1"/>
</dbReference>